<feature type="chain" id="PRO_5035339830" description="Peroxidase" evidence="18">
    <location>
        <begin position="18"/>
        <end position="419"/>
    </location>
</feature>
<comment type="function">
    <text evidence="18">Removal of H(2)O(2), oxidation of toxic reductants, biosynthesis and degradation of lignin, suberization, auxin catabolism, response to environmental stresses such as wounding, pathogen attack and oxidative stress.</text>
</comment>
<evidence type="ECO:0000259" key="20">
    <source>
        <dbReference type="PROSITE" id="PS50873"/>
    </source>
</evidence>
<evidence type="ECO:0000256" key="14">
    <source>
        <dbReference type="PIRSR" id="PIRSR600823-2"/>
    </source>
</evidence>
<feature type="binding site" evidence="15">
    <location>
        <position position="84"/>
    </location>
    <ligand>
        <name>Ca(2+)</name>
        <dbReference type="ChEBI" id="CHEBI:29108"/>
        <label>1</label>
    </ligand>
</feature>
<dbReference type="GO" id="GO:0005576">
    <property type="term" value="C:extracellular region"/>
    <property type="evidence" value="ECO:0007669"/>
    <property type="project" value="UniProtKB-SubCell"/>
</dbReference>
<dbReference type="FunFam" id="1.10.420.10:FF:000001">
    <property type="entry name" value="Peroxidase"/>
    <property type="match status" value="1"/>
</dbReference>
<evidence type="ECO:0000256" key="3">
    <source>
        <dbReference type="ARBA" id="ARBA00022559"/>
    </source>
</evidence>
<feature type="disulfide bond" evidence="17">
    <location>
        <begin position="34"/>
        <end position="111"/>
    </location>
</feature>
<dbReference type="PRINTS" id="PR00461">
    <property type="entry name" value="PLPEROXIDASE"/>
</dbReference>
<feature type="binding site" evidence="14">
    <location>
        <position position="159"/>
    </location>
    <ligand>
        <name>substrate</name>
    </ligand>
</feature>
<comment type="similarity">
    <text evidence="18">Belongs to the peroxidase family. Classical plant (class III) peroxidase subfamily.</text>
</comment>
<feature type="binding site" evidence="15">
    <location>
        <position position="190"/>
    </location>
    <ligand>
        <name>Ca(2+)</name>
        <dbReference type="ChEBI" id="CHEBI:29108"/>
        <label>2</label>
    </ligand>
</feature>
<keyword evidence="11" id="KW-0873">Pyrrolidone carboxylic acid</keyword>
<comment type="catalytic activity">
    <reaction evidence="1 18">
        <text>2 a phenolic donor + H2O2 = 2 a phenolic radical donor + 2 H2O</text>
        <dbReference type="Rhea" id="RHEA:56136"/>
        <dbReference type="ChEBI" id="CHEBI:15377"/>
        <dbReference type="ChEBI" id="CHEBI:16240"/>
        <dbReference type="ChEBI" id="CHEBI:139520"/>
        <dbReference type="ChEBI" id="CHEBI:139521"/>
        <dbReference type="EC" id="1.11.1.7"/>
    </reaction>
</comment>
<dbReference type="EC" id="1.11.1.7" evidence="18"/>
<evidence type="ECO:0000256" key="9">
    <source>
        <dbReference type="ARBA" id="ARBA00023157"/>
    </source>
</evidence>
<dbReference type="PROSITE" id="PS00435">
    <property type="entry name" value="PEROXIDASE_1"/>
    <property type="match status" value="1"/>
</dbReference>
<dbReference type="SUPFAM" id="SSF48113">
    <property type="entry name" value="Heme-dependent peroxidases"/>
    <property type="match status" value="1"/>
</dbReference>
<evidence type="ECO:0000256" key="15">
    <source>
        <dbReference type="PIRSR" id="PIRSR600823-3"/>
    </source>
</evidence>
<dbReference type="PANTHER" id="PTHR31388">
    <property type="entry name" value="PEROXIDASE 72-RELATED"/>
    <property type="match status" value="1"/>
</dbReference>
<feature type="binding site" evidence="15">
    <location>
        <position position="73"/>
    </location>
    <ligand>
        <name>Ca(2+)</name>
        <dbReference type="ChEBI" id="CHEBI:29108"/>
        <label>1</label>
    </ligand>
</feature>
<dbReference type="InterPro" id="IPR019793">
    <property type="entry name" value="Peroxidases_heam-ligand_BS"/>
</dbReference>
<sequence>MPCKRLVFVLLVGLSCASMEVRSQLSPTFYSQSCPNLLRVVRREVAAAVCNETRMAASLLRLHFHDCFVNGCDGSVLLDGSDGEKFANPNRNSARGFEVVDAIKAAVESECNATVSCADILAIAARDSVVLSGGPSWRVLLGRRDGLVANQTGANANLPSPFDSINSIISKFAAVGLNTTDVVALSGGHTIGLARCATFSNRLFGFSETSSVDPTLDSSLASALQNLCPQSADGNDTTGLDRNSTFAFDNHYFTNLVRQRGILSSDQGLFSSDEGVAAATRELVLKYDNSTWAFFCDFANSMIKMGSITPLTGSDGQIRSNCRVVTSPTRSYGQNYVADTANKTTIRDIHLSQYHIHKTPEMPTHSDLELDQKEATRRQLYGTIRSMAAESPMGTCGQKWKSNNGNKQIKARMRKKEEI</sequence>
<keyword evidence="5 15" id="KW-0479">Metal-binding</keyword>
<feature type="binding site" evidence="15">
    <location>
        <position position="249"/>
    </location>
    <ligand>
        <name>Ca(2+)</name>
        <dbReference type="ChEBI" id="CHEBI:29108"/>
        <label>2</label>
    </ligand>
</feature>
<accession>A0A8J5G759</accession>
<dbReference type="PROSITE" id="PS00436">
    <property type="entry name" value="PEROXIDASE_2"/>
    <property type="match status" value="1"/>
</dbReference>
<dbReference type="GO" id="GO:0006979">
    <property type="term" value="P:response to oxidative stress"/>
    <property type="evidence" value="ECO:0007669"/>
    <property type="project" value="UniProtKB-UniRule"/>
</dbReference>
<keyword evidence="4 18" id="KW-0349">Heme</keyword>
<comment type="subcellular location">
    <subcellularLocation>
        <location evidence="18">Secreted</location>
    </subcellularLocation>
</comment>
<keyword evidence="9 17" id="KW-1015">Disulfide bond</keyword>
<feature type="binding site" evidence="15">
    <location>
        <position position="71"/>
    </location>
    <ligand>
        <name>Ca(2+)</name>
        <dbReference type="ChEBI" id="CHEBI:29108"/>
        <label>1</label>
    </ligand>
</feature>
<feature type="active site" description="Proton acceptor" evidence="13">
    <location>
        <position position="65"/>
    </location>
</feature>
<dbReference type="AlphaFoldDB" id="A0A8J5G759"/>
<dbReference type="GO" id="GO:0020037">
    <property type="term" value="F:heme binding"/>
    <property type="evidence" value="ECO:0007669"/>
    <property type="project" value="UniProtKB-UniRule"/>
</dbReference>
<evidence type="ECO:0000256" key="10">
    <source>
        <dbReference type="ARBA" id="ARBA00023180"/>
    </source>
</evidence>
<keyword evidence="22" id="KW-1185">Reference proteome</keyword>
<keyword evidence="8 15" id="KW-0408">Iron</keyword>
<evidence type="ECO:0000313" key="22">
    <source>
        <dbReference type="Proteomes" id="UP000734854"/>
    </source>
</evidence>
<name>A0A8J5G759_ZINOF</name>
<dbReference type="GO" id="GO:0042744">
    <property type="term" value="P:hydrogen peroxide catabolic process"/>
    <property type="evidence" value="ECO:0007669"/>
    <property type="project" value="UniProtKB-KW"/>
</dbReference>
<dbReference type="Gene3D" id="1.10.520.10">
    <property type="match status" value="1"/>
</dbReference>
<comment type="similarity">
    <text evidence="2">Belongs to the peroxidase family. Ascorbate peroxidase subfamily.</text>
</comment>
<protein>
    <recommendedName>
        <fullName evidence="18">Peroxidase</fullName>
        <ecNumber evidence="18">1.11.1.7</ecNumber>
    </recommendedName>
</protein>
<evidence type="ECO:0000256" key="17">
    <source>
        <dbReference type="PIRSR" id="PIRSR600823-5"/>
    </source>
</evidence>
<comment type="cofactor">
    <cofactor evidence="15 18">
        <name>heme b</name>
        <dbReference type="ChEBI" id="CHEBI:60344"/>
    </cofactor>
    <text evidence="15 18">Binds 1 heme b (iron(II)-protoporphyrin IX) group per subunit.</text>
</comment>
<evidence type="ECO:0000256" key="12">
    <source>
        <dbReference type="ARBA" id="ARBA00023324"/>
    </source>
</evidence>
<evidence type="ECO:0000256" key="13">
    <source>
        <dbReference type="PIRSR" id="PIRSR600823-1"/>
    </source>
</evidence>
<feature type="disulfide bond" evidence="17">
    <location>
        <begin position="196"/>
        <end position="228"/>
    </location>
</feature>
<dbReference type="EMBL" id="JACMSC010000011">
    <property type="protein sequence ID" value="KAG6499597.1"/>
    <property type="molecule type" value="Genomic_DNA"/>
</dbReference>
<feature type="region of interest" description="Disordered" evidence="19">
    <location>
        <begin position="392"/>
        <end position="419"/>
    </location>
</feature>
<evidence type="ECO:0000256" key="19">
    <source>
        <dbReference type="SAM" id="MobiDB-lite"/>
    </source>
</evidence>
<keyword evidence="3 18" id="KW-0575">Peroxidase</keyword>
<dbReference type="InterPro" id="IPR033905">
    <property type="entry name" value="Secretory_peroxidase"/>
</dbReference>
<evidence type="ECO:0000256" key="18">
    <source>
        <dbReference type="RuleBase" id="RU362060"/>
    </source>
</evidence>
<keyword evidence="18" id="KW-0964">Secreted</keyword>
<feature type="domain" description="Plant heme peroxidase family profile" evidence="20">
    <location>
        <begin position="24"/>
        <end position="326"/>
    </location>
</feature>
<evidence type="ECO:0000313" key="21">
    <source>
        <dbReference type="EMBL" id="KAG6499597.1"/>
    </source>
</evidence>
<evidence type="ECO:0000256" key="7">
    <source>
        <dbReference type="ARBA" id="ARBA00023002"/>
    </source>
</evidence>
<feature type="binding site" evidence="15">
    <location>
        <position position="241"/>
    </location>
    <ligand>
        <name>Ca(2+)</name>
        <dbReference type="ChEBI" id="CHEBI:29108"/>
        <label>2</label>
    </ligand>
</feature>
<gene>
    <name evidence="21" type="ORF">ZIOFF_039387</name>
</gene>
<comment type="cofactor">
    <cofactor evidence="15 18">
        <name>Ca(2+)</name>
        <dbReference type="ChEBI" id="CHEBI:29108"/>
    </cofactor>
    <text evidence="15 18">Binds 2 calcium ions per subunit.</text>
</comment>
<feature type="binding site" evidence="15">
    <location>
        <position position="75"/>
    </location>
    <ligand>
        <name>Ca(2+)</name>
        <dbReference type="ChEBI" id="CHEBI:29108"/>
        <label>1</label>
    </ligand>
</feature>
<feature type="site" description="Transition state stabilizer" evidence="16">
    <location>
        <position position="61"/>
    </location>
</feature>
<feature type="disulfide bond" evidence="17">
    <location>
        <begin position="117"/>
        <end position="322"/>
    </location>
</feature>
<dbReference type="InterPro" id="IPR010255">
    <property type="entry name" value="Haem_peroxidase_sf"/>
</dbReference>
<dbReference type="PROSITE" id="PS51257">
    <property type="entry name" value="PROKAR_LIPOPROTEIN"/>
    <property type="match status" value="1"/>
</dbReference>
<evidence type="ECO:0000256" key="2">
    <source>
        <dbReference type="ARBA" id="ARBA00006873"/>
    </source>
</evidence>
<keyword evidence="18" id="KW-0732">Signal</keyword>
<proteinExistence type="inferred from homology"/>
<comment type="caution">
    <text evidence="21">The sequence shown here is derived from an EMBL/GenBank/DDBJ whole genome shotgun (WGS) entry which is preliminary data.</text>
</comment>
<evidence type="ECO:0000256" key="8">
    <source>
        <dbReference type="ARBA" id="ARBA00023004"/>
    </source>
</evidence>
<dbReference type="PRINTS" id="PR00458">
    <property type="entry name" value="PEROXIDASE"/>
</dbReference>
<evidence type="ECO:0000256" key="11">
    <source>
        <dbReference type="ARBA" id="ARBA00023283"/>
    </source>
</evidence>
<evidence type="ECO:0000256" key="4">
    <source>
        <dbReference type="ARBA" id="ARBA00022617"/>
    </source>
</evidence>
<dbReference type="PANTHER" id="PTHR31388:SF6">
    <property type="entry name" value="PEROXIDASE"/>
    <property type="match status" value="1"/>
</dbReference>
<evidence type="ECO:0000256" key="6">
    <source>
        <dbReference type="ARBA" id="ARBA00022837"/>
    </source>
</evidence>
<dbReference type="FunFam" id="1.10.520.10:FF:000001">
    <property type="entry name" value="Peroxidase"/>
    <property type="match status" value="1"/>
</dbReference>
<dbReference type="PROSITE" id="PS50873">
    <property type="entry name" value="PEROXIDASE_4"/>
    <property type="match status" value="1"/>
</dbReference>
<feature type="compositionally biased region" description="Basic residues" evidence="19">
    <location>
        <begin position="409"/>
        <end position="419"/>
    </location>
</feature>
<organism evidence="21 22">
    <name type="scientific">Zingiber officinale</name>
    <name type="common">Ginger</name>
    <name type="synonym">Amomum zingiber</name>
    <dbReference type="NCBI Taxonomy" id="94328"/>
    <lineage>
        <taxon>Eukaryota</taxon>
        <taxon>Viridiplantae</taxon>
        <taxon>Streptophyta</taxon>
        <taxon>Embryophyta</taxon>
        <taxon>Tracheophyta</taxon>
        <taxon>Spermatophyta</taxon>
        <taxon>Magnoliopsida</taxon>
        <taxon>Liliopsida</taxon>
        <taxon>Zingiberales</taxon>
        <taxon>Zingiberaceae</taxon>
        <taxon>Zingiber</taxon>
    </lineage>
</organism>
<dbReference type="InterPro" id="IPR002016">
    <property type="entry name" value="Haem_peroxidase"/>
</dbReference>
<feature type="signal peptide" evidence="18">
    <location>
        <begin position="1"/>
        <end position="17"/>
    </location>
</feature>
<dbReference type="Proteomes" id="UP000734854">
    <property type="component" value="Unassembled WGS sequence"/>
</dbReference>
<evidence type="ECO:0000256" key="5">
    <source>
        <dbReference type="ARBA" id="ARBA00022723"/>
    </source>
</evidence>
<dbReference type="Gene3D" id="1.10.420.10">
    <property type="entry name" value="Peroxidase, domain 2"/>
    <property type="match status" value="1"/>
</dbReference>
<keyword evidence="10" id="KW-0325">Glycoprotein</keyword>
<dbReference type="CDD" id="cd00693">
    <property type="entry name" value="secretory_peroxidase"/>
    <property type="match status" value="1"/>
</dbReference>
<evidence type="ECO:0000256" key="1">
    <source>
        <dbReference type="ARBA" id="ARBA00000189"/>
    </source>
</evidence>
<evidence type="ECO:0000256" key="16">
    <source>
        <dbReference type="PIRSR" id="PIRSR600823-4"/>
    </source>
</evidence>
<dbReference type="InterPro" id="IPR000823">
    <property type="entry name" value="Peroxidase_pln"/>
</dbReference>
<keyword evidence="12 18" id="KW-0376">Hydrogen peroxide</keyword>
<dbReference type="GO" id="GO:0140825">
    <property type="term" value="F:lactoperoxidase activity"/>
    <property type="evidence" value="ECO:0007669"/>
    <property type="project" value="UniProtKB-EC"/>
</dbReference>
<reference evidence="21 22" key="1">
    <citation type="submission" date="2020-08" db="EMBL/GenBank/DDBJ databases">
        <title>Plant Genome Project.</title>
        <authorList>
            <person name="Zhang R.-G."/>
        </authorList>
    </citation>
    <scope>NUCLEOTIDE SEQUENCE [LARGE SCALE GENOMIC DNA]</scope>
    <source>
        <tissue evidence="21">Rhizome</tissue>
    </source>
</reference>
<keyword evidence="6 15" id="KW-0106">Calcium</keyword>
<feature type="binding site" description="axial binding residue" evidence="15">
    <location>
        <position position="189"/>
    </location>
    <ligand>
        <name>heme b</name>
        <dbReference type="ChEBI" id="CHEBI:60344"/>
    </ligand>
    <ligandPart>
        <name>Fe</name>
        <dbReference type="ChEBI" id="CHEBI:18248"/>
    </ligandPart>
</feature>
<feature type="binding site" evidence="15">
    <location>
        <position position="66"/>
    </location>
    <ligand>
        <name>Ca(2+)</name>
        <dbReference type="ChEBI" id="CHEBI:29108"/>
        <label>1</label>
    </ligand>
</feature>
<dbReference type="InterPro" id="IPR019794">
    <property type="entry name" value="Peroxidases_AS"/>
</dbReference>
<keyword evidence="7 18" id="KW-0560">Oxidoreductase</keyword>
<feature type="disulfide bond" evidence="17">
    <location>
        <begin position="67"/>
        <end position="72"/>
    </location>
</feature>
<dbReference type="Pfam" id="PF00141">
    <property type="entry name" value="peroxidase"/>
    <property type="match status" value="1"/>
</dbReference>
<dbReference type="GO" id="GO:0046872">
    <property type="term" value="F:metal ion binding"/>
    <property type="evidence" value="ECO:0007669"/>
    <property type="project" value="UniProtKB-UniRule"/>
</dbReference>
<feature type="binding site" evidence="15">
    <location>
        <position position="69"/>
    </location>
    <ligand>
        <name>Ca(2+)</name>
        <dbReference type="ChEBI" id="CHEBI:29108"/>
        <label>1</label>
    </ligand>
</feature>